<dbReference type="Proteomes" id="UP001165263">
    <property type="component" value="Unassembled WGS sequence"/>
</dbReference>
<evidence type="ECO:0000256" key="2">
    <source>
        <dbReference type="ARBA" id="ARBA00022747"/>
    </source>
</evidence>
<keyword evidence="6" id="KW-1185">Reference proteome</keyword>
<dbReference type="GO" id="GO:0016787">
    <property type="term" value="F:hydrolase activity"/>
    <property type="evidence" value="ECO:0007669"/>
    <property type="project" value="UniProtKB-KW"/>
</dbReference>
<accession>A0ABT2C5V6</accession>
<evidence type="ECO:0000313" key="6">
    <source>
        <dbReference type="Proteomes" id="UP001165263"/>
    </source>
</evidence>
<feature type="domain" description="Type I restriction modification DNA specificity" evidence="4">
    <location>
        <begin position="4"/>
        <end position="167"/>
    </location>
</feature>
<protein>
    <submittedName>
        <fullName evidence="5">Restriction endonuclease subunit S</fullName>
        <ecNumber evidence="5">3.1.21.-</ecNumber>
    </submittedName>
</protein>
<keyword evidence="5" id="KW-0378">Hydrolase</keyword>
<dbReference type="EC" id="3.1.21.-" evidence="5"/>
<keyword evidence="2" id="KW-0680">Restriction system</keyword>
<evidence type="ECO:0000259" key="4">
    <source>
        <dbReference type="Pfam" id="PF01420"/>
    </source>
</evidence>
<dbReference type="Gene3D" id="3.90.220.20">
    <property type="entry name" value="DNA methylase specificity domains"/>
    <property type="match status" value="2"/>
</dbReference>
<name>A0ABT2C5V6_9BURK</name>
<keyword evidence="3" id="KW-0238">DNA-binding</keyword>
<comment type="caution">
    <text evidence="5">The sequence shown here is derived from an EMBL/GenBank/DDBJ whole genome shotgun (WGS) entry which is preliminary data.</text>
</comment>
<keyword evidence="5" id="KW-0540">Nuclease</keyword>
<gene>
    <name evidence="5" type="ORF">NX786_25890</name>
</gene>
<comment type="similarity">
    <text evidence="1">Belongs to the type-I restriction system S methylase family.</text>
</comment>
<dbReference type="GO" id="GO:0004519">
    <property type="term" value="F:endonuclease activity"/>
    <property type="evidence" value="ECO:0007669"/>
    <property type="project" value="UniProtKB-KW"/>
</dbReference>
<dbReference type="PANTHER" id="PTHR30408">
    <property type="entry name" value="TYPE-1 RESTRICTION ENZYME ECOKI SPECIFICITY PROTEIN"/>
    <property type="match status" value="1"/>
</dbReference>
<dbReference type="PANTHER" id="PTHR30408:SF12">
    <property type="entry name" value="TYPE I RESTRICTION ENZYME MJAVIII SPECIFICITY SUBUNIT"/>
    <property type="match status" value="1"/>
</dbReference>
<sequence length="565" mass="63015">MRLPETWVEARLGDILTRLDTKVDPQTSQLESHFYVGLEHIESHTGRLLREVEEVTEGSSILSIKTAFEAGDILYGKLRPNLNKVHMATQDGICSTDIWALRTSEAVLPDFALRYLRSPVIYVRATQLAAGANLPRLSAEAFDRFPIPLPTLPEQQRIVDVLQQTEAIAKLRSTFDELLIRTKQQLFVEMFGDPSPKINTRWPIAKLGKFVTIATGGTPSREQADNYGPAHAWVKSTDLKDNLIAATEERVSDLGIQRSNAKLYPKQTVMLAMYGQGQTRGRTGKLLVDAACNQACAALLPSDELLPDYLWIWLQLSYDAVRALGRGGQQENLNLDIIRSIALPKPPIPLQQEFARRLDSLQELFKLSRKAAERFSALQEVLQIEALTGYVTASWREMHSAEIAKAVHTRDALLRERGAKIALGTNPAATATTQADLPARHWLLNELSEFQRQVLVAFTEYCQQSGQPLLVEVPEVFASFCDDPAVTERLQTFGSSHGNRIRRSLSQLAALGLITKVTLPKQDPESGKRDYLKAFRPLRPDEFTRLTDVRALRKALSFGADGEAG</sequence>
<feature type="domain" description="Type I restriction modification DNA specificity" evidence="4">
    <location>
        <begin position="202"/>
        <end position="369"/>
    </location>
</feature>
<dbReference type="InterPro" id="IPR052021">
    <property type="entry name" value="Type-I_RS_S_subunit"/>
</dbReference>
<dbReference type="InterPro" id="IPR000055">
    <property type="entry name" value="Restrct_endonuc_typeI_TRD"/>
</dbReference>
<reference evidence="5" key="1">
    <citation type="submission" date="2022-08" db="EMBL/GenBank/DDBJ databases">
        <title>Reclassification of Massilia species as members of the genera Telluria, Duganella, Pseudoduganella, Mokoshia gen. nov. and Zemynaea gen. nov. using orthogonal and non-orthogonal genome-based approaches.</title>
        <authorList>
            <person name="Bowman J.P."/>
        </authorList>
    </citation>
    <scope>NUCLEOTIDE SEQUENCE</scope>
    <source>
        <strain evidence="5">LMG 11547</strain>
    </source>
</reference>
<organism evidence="5 6">
    <name type="scientific">Telluria mixta</name>
    <dbReference type="NCBI Taxonomy" id="34071"/>
    <lineage>
        <taxon>Bacteria</taxon>
        <taxon>Pseudomonadati</taxon>
        <taxon>Pseudomonadota</taxon>
        <taxon>Betaproteobacteria</taxon>
        <taxon>Burkholderiales</taxon>
        <taxon>Oxalobacteraceae</taxon>
        <taxon>Telluria group</taxon>
        <taxon>Telluria</taxon>
    </lineage>
</organism>
<keyword evidence="5" id="KW-0255">Endonuclease</keyword>
<dbReference type="RefSeq" id="WP_259451781.1">
    <property type="nucleotide sequence ID" value="NZ_CP119520.1"/>
</dbReference>
<evidence type="ECO:0000313" key="5">
    <source>
        <dbReference type="EMBL" id="MCS0632769.1"/>
    </source>
</evidence>
<dbReference type="SUPFAM" id="SSF116734">
    <property type="entry name" value="DNA methylase specificity domain"/>
    <property type="match status" value="2"/>
</dbReference>
<proteinExistence type="inferred from homology"/>
<dbReference type="Pfam" id="PF01420">
    <property type="entry name" value="Methylase_S"/>
    <property type="match status" value="2"/>
</dbReference>
<evidence type="ECO:0000256" key="1">
    <source>
        <dbReference type="ARBA" id="ARBA00010923"/>
    </source>
</evidence>
<dbReference type="InterPro" id="IPR044946">
    <property type="entry name" value="Restrct_endonuc_typeI_TRD_sf"/>
</dbReference>
<evidence type="ECO:0000256" key="3">
    <source>
        <dbReference type="ARBA" id="ARBA00023125"/>
    </source>
</evidence>
<dbReference type="EMBL" id="JANUHC010000011">
    <property type="protein sequence ID" value="MCS0632769.1"/>
    <property type="molecule type" value="Genomic_DNA"/>
</dbReference>